<dbReference type="PROSITE" id="PS51257">
    <property type="entry name" value="PROKAR_LIPOPROTEIN"/>
    <property type="match status" value="1"/>
</dbReference>
<reference evidence="6 8" key="4">
    <citation type="journal article" date="2023" name="FEMS Microbes">
        <title>Whole genomes of deep-sea sponge-associated bacteria exhibit high novel natural product potential.</title>
        <authorList>
            <person name="Hesketh-Best P.J."/>
            <person name="January G.G."/>
            <person name="Koch M.J."/>
            <person name="Warburton P.J."/>
            <person name="Howell K.L."/>
            <person name="Upton M."/>
        </authorList>
    </citation>
    <scope>NUCLEOTIDE SEQUENCE [LARGE SCALE GENOMIC DNA]</scope>
    <source>
        <strain evidence="6 8">PC206-O</strain>
    </source>
</reference>
<dbReference type="KEGG" id="bvc:CEP68_00900"/>
<gene>
    <name evidence="5" type="ORF">CEP68_00900</name>
    <name evidence="6" type="ORF">NJD11_02175</name>
</gene>
<dbReference type="RefSeq" id="WP_066626594.1">
    <property type="nucleotide sequence ID" value="NZ_CP022048.2"/>
</dbReference>
<dbReference type="PROSITE" id="PS51318">
    <property type="entry name" value="TAT"/>
    <property type="match status" value="1"/>
</dbReference>
<dbReference type="InterPro" id="IPR049712">
    <property type="entry name" value="Poly_export"/>
</dbReference>
<dbReference type="Gene3D" id="3.30.1950.10">
    <property type="entry name" value="wza like domain"/>
    <property type="match status" value="1"/>
</dbReference>
<sequence length="249" mass="26668">MLTDRRLFLLTLGSASIAASLAACGGASGVPDPRRADRSPYDELTGLPFAPWTDQEPEYLLYPGDEIEVATPTASELTRTLKVGPDGRIALPLIGSVMAADRTLPQLQQVVSAAYAAQLVRPVVEVALRQAGPIRVWVDGEVRNPGVFEMIGDLDAYQAVIQAGGFAATSRQDSVALIRRGPGGSRMMRVVDLRPRRGEVVPLRRGDIVFVPRSTLGELAAFFTQVRAALPIGFSYSINGSNGNGYAQF</sequence>
<dbReference type="AlphaFoldDB" id="A0A1Z3U4J8"/>
<evidence type="ECO:0000256" key="2">
    <source>
        <dbReference type="SAM" id="SignalP"/>
    </source>
</evidence>
<dbReference type="Pfam" id="PF02563">
    <property type="entry name" value="Poly_export"/>
    <property type="match status" value="1"/>
</dbReference>
<dbReference type="GeneID" id="34014195"/>
<dbReference type="PANTHER" id="PTHR33619">
    <property type="entry name" value="POLYSACCHARIDE EXPORT PROTEIN GFCE-RELATED"/>
    <property type="match status" value="1"/>
</dbReference>
<evidence type="ECO:0000313" key="6">
    <source>
        <dbReference type="EMBL" id="MDX2333747.1"/>
    </source>
</evidence>
<dbReference type="Proteomes" id="UP000197050">
    <property type="component" value="Chromosome"/>
</dbReference>
<proteinExistence type="predicted"/>
<feature type="chain" id="PRO_5011274962" evidence="2">
    <location>
        <begin position="23"/>
        <end position="249"/>
    </location>
</feature>
<feature type="domain" description="Polysaccharide export protein N-terminal" evidence="3">
    <location>
        <begin position="55"/>
        <end position="128"/>
    </location>
</feature>
<dbReference type="EMBL" id="JAMYEC010000001">
    <property type="protein sequence ID" value="MDX2333747.1"/>
    <property type="molecule type" value="Genomic_DNA"/>
</dbReference>
<evidence type="ECO:0000259" key="4">
    <source>
        <dbReference type="Pfam" id="PF10531"/>
    </source>
</evidence>
<evidence type="ECO:0000313" key="7">
    <source>
        <dbReference type="Proteomes" id="UP000197050"/>
    </source>
</evidence>
<accession>A0A1Z3U4J8</accession>
<evidence type="ECO:0000313" key="8">
    <source>
        <dbReference type="Proteomes" id="UP001272940"/>
    </source>
</evidence>
<protein>
    <submittedName>
        <fullName evidence="5">Polysaccharide export protein</fullName>
    </submittedName>
</protein>
<reference evidence="7" key="1">
    <citation type="submission" date="2017-06" db="EMBL/GenBank/DDBJ databases">
        <title>FDA dAtabase for Regulatory Grade micrObial Sequences (FDA-ARGOS): Supporting development and validation of Infectious Disease Dx tests.</title>
        <authorList>
            <person name="Minogue T."/>
            <person name="Wolcott M."/>
            <person name="Wasieloski L."/>
            <person name="Aguilar W."/>
            <person name="Moore D."/>
            <person name="Tallon L."/>
            <person name="Sadzewicz L."/>
            <person name="Sengamalay N."/>
            <person name="Ott S."/>
            <person name="Godinez A."/>
            <person name="Nagaraj S."/>
            <person name="Nadendla S."/>
            <person name="Geyer C."/>
            <person name="Sichtig H."/>
        </authorList>
    </citation>
    <scope>NUCLEOTIDE SEQUENCE [LARGE SCALE GENOMIC DNA]</scope>
    <source>
        <strain evidence="7">FDAARGOS_289</strain>
    </source>
</reference>
<reference evidence="5" key="2">
    <citation type="submission" date="2017-12" db="EMBL/GenBank/DDBJ databases">
        <title>FDA dAtabase for Regulatory Grade micrObial Sequences (FDA-ARGOS): Supporting development and validation of Infectious Disease Dx tests.</title>
        <authorList>
            <person name="Campos J."/>
            <person name="Goldberg B."/>
            <person name="Tallon L."/>
            <person name="Sadzewicz L."/>
            <person name="Sengamalay N."/>
            <person name="Ott S."/>
            <person name="Godinez A."/>
            <person name="Nagaraj S."/>
            <person name="Vavikolanu K."/>
            <person name="Vyas G."/>
            <person name="Nadendla S."/>
            <person name="Aluvathingal J."/>
            <person name="Geyer C."/>
            <person name="Nandy P."/>
            <person name="Hobson J."/>
            <person name="Sichtig H."/>
        </authorList>
    </citation>
    <scope>NUCLEOTIDE SEQUENCE</scope>
    <source>
        <strain evidence="5">FDAARGOS_289</strain>
    </source>
</reference>
<dbReference type="EMBL" id="CP022048">
    <property type="protein sequence ID" value="ASE38182.1"/>
    <property type="molecule type" value="Genomic_DNA"/>
</dbReference>
<evidence type="ECO:0000256" key="1">
    <source>
        <dbReference type="ARBA" id="ARBA00022729"/>
    </source>
</evidence>
<dbReference type="InterPro" id="IPR003715">
    <property type="entry name" value="Poly_export_N"/>
</dbReference>
<reference evidence="6" key="3">
    <citation type="submission" date="2022-06" db="EMBL/GenBank/DDBJ databases">
        <authorList>
            <person name="Hesketh-Best P.J."/>
            <person name="Koch M.J."/>
        </authorList>
    </citation>
    <scope>NUCLEOTIDE SEQUENCE</scope>
    <source>
        <strain evidence="6">PC206-O</strain>
    </source>
</reference>
<name>A0A1Z3U4J8_BREVE</name>
<evidence type="ECO:0000313" key="5">
    <source>
        <dbReference type="EMBL" id="ASE38182.1"/>
    </source>
</evidence>
<dbReference type="Gene3D" id="3.10.560.10">
    <property type="entry name" value="Outer membrane lipoprotein wza domain like"/>
    <property type="match status" value="1"/>
</dbReference>
<keyword evidence="1 2" id="KW-0732">Signal</keyword>
<dbReference type="Pfam" id="PF10531">
    <property type="entry name" value="SLBB"/>
    <property type="match status" value="1"/>
</dbReference>
<dbReference type="InterPro" id="IPR019554">
    <property type="entry name" value="Soluble_ligand-bd"/>
</dbReference>
<organism evidence="5 7">
    <name type="scientific">Brevundimonas vesicularis</name>
    <name type="common">Pseudomonas vesicularis</name>
    <dbReference type="NCBI Taxonomy" id="41276"/>
    <lineage>
        <taxon>Bacteria</taxon>
        <taxon>Pseudomonadati</taxon>
        <taxon>Pseudomonadota</taxon>
        <taxon>Alphaproteobacteria</taxon>
        <taxon>Caulobacterales</taxon>
        <taxon>Caulobacteraceae</taxon>
        <taxon>Brevundimonas</taxon>
    </lineage>
</organism>
<dbReference type="InterPro" id="IPR006311">
    <property type="entry name" value="TAT_signal"/>
</dbReference>
<feature type="signal peptide" evidence="2">
    <location>
        <begin position="1"/>
        <end position="22"/>
    </location>
</feature>
<feature type="domain" description="Soluble ligand binding" evidence="4">
    <location>
        <begin position="136"/>
        <end position="189"/>
    </location>
</feature>
<dbReference type="PANTHER" id="PTHR33619:SF3">
    <property type="entry name" value="POLYSACCHARIDE EXPORT PROTEIN GFCE-RELATED"/>
    <property type="match status" value="1"/>
</dbReference>
<evidence type="ECO:0000259" key="3">
    <source>
        <dbReference type="Pfam" id="PF02563"/>
    </source>
</evidence>
<keyword evidence="8" id="KW-1185">Reference proteome</keyword>
<dbReference type="Proteomes" id="UP001272940">
    <property type="component" value="Unassembled WGS sequence"/>
</dbReference>
<dbReference type="GO" id="GO:0015159">
    <property type="term" value="F:polysaccharide transmembrane transporter activity"/>
    <property type="evidence" value="ECO:0007669"/>
    <property type="project" value="InterPro"/>
</dbReference>